<proteinExistence type="predicted"/>
<name>A0A8E0VKU5_9TREM</name>
<sequence>MNIGGDERRSEVALAKELFDSFMSRNLAQLTYPFMEEVDPEALGLKDYRNIVTEPMWLKRSKFRLSREPFVN</sequence>
<dbReference type="Gene3D" id="1.20.920.10">
    <property type="entry name" value="Bromodomain-like"/>
    <property type="match status" value="1"/>
</dbReference>
<dbReference type="SUPFAM" id="SSF47370">
    <property type="entry name" value="Bromodomain"/>
    <property type="match status" value="1"/>
</dbReference>
<gene>
    <name evidence="2" type="ORF">FBUS_11527</name>
</gene>
<evidence type="ECO:0000313" key="3">
    <source>
        <dbReference type="Proteomes" id="UP000728185"/>
    </source>
</evidence>
<dbReference type="Proteomes" id="UP000728185">
    <property type="component" value="Unassembled WGS sequence"/>
</dbReference>
<evidence type="ECO:0000256" key="1">
    <source>
        <dbReference type="ARBA" id="ARBA00023117"/>
    </source>
</evidence>
<accession>A0A8E0VKU5</accession>
<dbReference type="OrthoDB" id="784962at2759"/>
<dbReference type="InterPro" id="IPR036427">
    <property type="entry name" value="Bromodomain-like_sf"/>
</dbReference>
<keyword evidence="1" id="KW-0103">Bromodomain</keyword>
<evidence type="ECO:0000313" key="2">
    <source>
        <dbReference type="EMBL" id="KAA0199163.1"/>
    </source>
</evidence>
<dbReference type="AlphaFoldDB" id="A0A8E0VKU5"/>
<keyword evidence="3" id="KW-1185">Reference proteome</keyword>
<protein>
    <submittedName>
        <fullName evidence="2">Bromodomain testis-specific protein</fullName>
    </submittedName>
</protein>
<reference evidence="2" key="1">
    <citation type="submission" date="2019-05" db="EMBL/GenBank/DDBJ databases">
        <title>Annotation for the trematode Fasciolopsis buski.</title>
        <authorList>
            <person name="Choi Y.-J."/>
        </authorList>
    </citation>
    <scope>NUCLEOTIDE SEQUENCE</scope>
    <source>
        <strain evidence="2">HT</strain>
        <tissue evidence="2">Whole worm</tissue>
    </source>
</reference>
<organism evidence="2 3">
    <name type="scientific">Fasciolopsis buskii</name>
    <dbReference type="NCBI Taxonomy" id="27845"/>
    <lineage>
        <taxon>Eukaryota</taxon>
        <taxon>Metazoa</taxon>
        <taxon>Spiralia</taxon>
        <taxon>Lophotrochozoa</taxon>
        <taxon>Platyhelminthes</taxon>
        <taxon>Trematoda</taxon>
        <taxon>Digenea</taxon>
        <taxon>Plagiorchiida</taxon>
        <taxon>Echinostomata</taxon>
        <taxon>Echinostomatoidea</taxon>
        <taxon>Fasciolidae</taxon>
        <taxon>Fasciolopsis</taxon>
    </lineage>
</organism>
<comment type="caution">
    <text evidence="2">The sequence shown here is derived from an EMBL/GenBank/DDBJ whole genome shotgun (WGS) entry which is preliminary data.</text>
</comment>
<dbReference type="EMBL" id="LUCM01001285">
    <property type="protein sequence ID" value="KAA0199163.1"/>
    <property type="molecule type" value="Genomic_DNA"/>
</dbReference>